<protein>
    <submittedName>
        <fullName evidence="2">Uncharacterized protein</fullName>
    </submittedName>
</protein>
<gene>
    <name evidence="2" type="ORF">HID58_067702</name>
</gene>
<keyword evidence="1" id="KW-0472">Membrane</keyword>
<dbReference type="Proteomes" id="UP000824890">
    <property type="component" value="Unassembled WGS sequence"/>
</dbReference>
<evidence type="ECO:0000256" key="1">
    <source>
        <dbReference type="SAM" id="Phobius"/>
    </source>
</evidence>
<evidence type="ECO:0000313" key="3">
    <source>
        <dbReference type="Proteomes" id="UP000824890"/>
    </source>
</evidence>
<name>A0ABQ7ZJE4_BRANA</name>
<comment type="caution">
    <text evidence="2">The sequence shown here is derived from an EMBL/GenBank/DDBJ whole genome shotgun (WGS) entry which is preliminary data.</text>
</comment>
<feature type="transmembrane region" description="Helical" evidence="1">
    <location>
        <begin position="22"/>
        <end position="42"/>
    </location>
</feature>
<keyword evidence="1" id="KW-1133">Transmembrane helix</keyword>
<reference evidence="2 3" key="1">
    <citation type="submission" date="2021-05" db="EMBL/GenBank/DDBJ databases">
        <title>Genome Assembly of Synthetic Allotetraploid Brassica napus Reveals Homoeologous Exchanges between Subgenomes.</title>
        <authorList>
            <person name="Davis J.T."/>
        </authorList>
    </citation>
    <scope>NUCLEOTIDE SEQUENCE [LARGE SCALE GENOMIC DNA]</scope>
    <source>
        <strain evidence="3">cv. Da-Ae</strain>
        <tissue evidence="2">Seedling</tissue>
    </source>
</reference>
<dbReference type="EMBL" id="JAGKQM010000015">
    <property type="protein sequence ID" value="KAH0880308.1"/>
    <property type="molecule type" value="Genomic_DNA"/>
</dbReference>
<sequence length="173" mass="19849">REASLKCSMAARIEKLLRDVDGLYWIGAHWYIILFSASSVAAKVHPKEMLLRFSFHLSTLIHQLLLLELRLPDDPTAAFPEQPKKLRADFVKAAKQVHPKEMLLRFSFHLSTLIHHLLLLQLRLPDDPTAAFPEQPKKLRADFVKAAKQVMNLISTHRASLVVAQVMDETFFF</sequence>
<accession>A0ABQ7ZJE4</accession>
<keyword evidence="3" id="KW-1185">Reference proteome</keyword>
<organism evidence="2 3">
    <name type="scientific">Brassica napus</name>
    <name type="common">Rape</name>
    <dbReference type="NCBI Taxonomy" id="3708"/>
    <lineage>
        <taxon>Eukaryota</taxon>
        <taxon>Viridiplantae</taxon>
        <taxon>Streptophyta</taxon>
        <taxon>Embryophyta</taxon>
        <taxon>Tracheophyta</taxon>
        <taxon>Spermatophyta</taxon>
        <taxon>Magnoliopsida</taxon>
        <taxon>eudicotyledons</taxon>
        <taxon>Gunneridae</taxon>
        <taxon>Pentapetalae</taxon>
        <taxon>rosids</taxon>
        <taxon>malvids</taxon>
        <taxon>Brassicales</taxon>
        <taxon>Brassicaceae</taxon>
        <taxon>Brassiceae</taxon>
        <taxon>Brassica</taxon>
    </lineage>
</organism>
<keyword evidence="1" id="KW-0812">Transmembrane</keyword>
<proteinExistence type="predicted"/>
<evidence type="ECO:0000313" key="2">
    <source>
        <dbReference type="EMBL" id="KAH0880308.1"/>
    </source>
</evidence>
<feature type="non-terminal residue" evidence="2">
    <location>
        <position position="1"/>
    </location>
</feature>